<evidence type="ECO:0000313" key="1">
    <source>
        <dbReference type="EMBL" id="CAH2107884.1"/>
    </source>
</evidence>
<evidence type="ECO:0000313" key="2">
    <source>
        <dbReference type="Proteomes" id="UP001153954"/>
    </source>
</evidence>
<accession>A0AAU9VCK4</accession>
<sequence>MNVSAAFANLRHHHFLKLSSSESYSQPAFTATKGILTTSMQRTRIPGHRPQPSQRPWHSTLHFGRSASRDALLSWSTQQPAITQHCTTPTHWGITADSSDSP</sequence>
<protein>
    <submittedName>
        <fullName evidence="1">Uncharacterized protein</fullName>
    </submittedName>
</protein>
<gene>
    <name evidence="1" type="ORF">EEDITHA_LOCUS21873</name>
</gene>
<organism evidence="1 2">
    <name type="scientific">Euphydryas editha</name>
    <name type="common">Edith's checkerspot</name>
    <dbReference type="NCBI Taxonomy" id="104508"/>
    <lineage>
        <taxon>Eukaryota</taxon>
        <taxon>Metazoa</taxon>
        <taxon>Ecdysozoa</taxon>
        <taxon>Arthropoda</taxon>
        <taxon>Hexapoda</taxon>
        <taxon>Insecta</taxon>
        <taxon>Pterygota</taxon>
        <taxon>Neoptera</taxon>
        <taxon>Endopterygota</taxon>
        <taxon>Lepidoptera</taxon>
        <taxon>Glossata</taxon>
        <taxon>Ditrysia</taxon>
        <taxon>Papilionoidea</taxon>
        <taxon>Nymphalidae</taxon>
        <taxon>Nymphalinae</taxon>
        <taxon>Euphydryas</taxon>
    </lineage>
</organism>
<proteinExistence type="predicted"/>
<reference evidence="1" key="1">
    <citation type="submission" date="2022-03" db="EMBL/GenBank/DDBJ databases">
        <authorList>
            <person name="Tunstrom K."/>
        </authorList>
    </citation>
    <scope>NUCLEOTIDE SEQUENCE</scope>
</reference>
<comment type="caution">
    <text evidence="1">The sequence shown here is derived from an EMBL/GenBank/DDBJ whole genome shotgun (WGS) entry which is preliminary data.</text>
</comment>
<keyword evidence="2" id="KW-1185">Reference proteome</keyword>
<dbReference type="Proteomes" id="UP001153954">
    <property type="component" value="Unassembled WGS sequence"/>
</dbReference>
<dbReference type="AlphaFoldDB" id="A0AAU9VCK4"/>
<dbReference type="EMBL" id="CAKOGL010000031">
    <property type="protein sequence ID" value="CAH2107884.1"/>
    <property type="molecule type" value="Genomic_DNA"/>
</dbReference>
<name>A0AAU9VCK4_EUPED</name>